<evidence type="ECO:0008006" key="3">
    <source>
        <dbReference type="Google" id="ProtNLM"/>
    </source>
</evidence>
<dbReference type="InterPro" id="IPR008978">
    <property type="entry name" value="HSP20-like_chaperone"/>
</dbReference>
<evidence type="ECO:0000313" key="1">
    <source>
        <dbReference type="EMBL" id="AGB02649.1"/>
    </source>
</evidence>
<reference evidence="1 2" key="2">
    <citation type="journal article" date="2014" name="Genome Announc.">
        <title>Complete Genome Sequence of Methanoregula formicica SMSPT, a Mesophilic Hydrogenotrophic Methanogen Isolated from a Methanogenic Upflow Anaerobic Sludge Blanket Reactor.</title>
        <authorList>
            <person name="Yamamoto K."/>
            <person name="Tamaki H."/>
            <person name="Cadillo-Quiroz H."/>
            <person name="Imachi H."/>
            <person name="Kyrpides N."/>
            <person name="Woyke T."/>
            <person name="Goodwin L."/>
            <person name="Zinder S.H."/>
            <person name="Kamagata Y."/>
            <person name="Liu W.T."/>
        </authorList>
    </citation>
    <scope>NUCLEOTIDE SEQUENCE [LARGE SCALE GENOMIC DNA]</scope>
    <source>
        <strain evidence="2">DSM 22288 / NBRC 105244 / SMSP</strain>
    </source>
</reference>
<gene>
    <name evidence="1" type="ordered locus">Metfor_1619</name>
</gene>
<dbReference type="KEGG" id="mfo:Metfor_1619"/>
<proteinExistence type="predicted"/>
<dbReference type="eggNOG" id="arCOG01833">
    <property type="taxonomic scope" value="Archaea"/>
</dbReference>
<evidence type="ECO:0000313" key="2">
    <source>
        <dbReference type="Proteomes" id="UP000010824"/>
    </source>
</evidence>
<dbReference type="SUPFAM" id="SSF49764">
    <property type="entry name" value="HSP20-like chaperones"/>
    <property type="match status" value="1"/>
</dbReference>
<dbReference type="CDD" id="cd06464">
    <property type="entry name" value="ACD_sHsps-like"/>
    <property type="match status" value="1"/>
</dbReference>
<organism evidence="1 2">
    <name type="scientific">Methanoregula formicica (strain DSM 22288 / NBRC 105244 / SMSP)</name>
    <dbReference type="NCBI Taxonomy" id="593750"/>
    <lineage>
        <taxon>Archaea</taxon>
        <taxon>Methanobacteriati</taxon>
        <taxon>Methanobacteriota</taxon>
        <taxon>Stenosarchaea group</taxon>
        <taxon>Methanomicrobia</taxon>
        <taxon>Methanomicrobiales</taxon>
        <taxon>Methanoregulaceae</taxon>
        <taxon>Methanoregula</taxon>
    </lineage>
</organism>
<keyword evidence="2" id="KW-1185">Reference proteome</keyword>
<accession>L0HHV1</accession>
<dbReference type="Proteomes" id="UP000010824">
    <property type="component" value="Chromosome"/>
</dbReference>
<dbReference type="AlphaFoldDB" id="L0HHV1"/>
<protein>
    <recommendedName>
        <fullName evidence="3">Molecular chaperone (Small heat shock protein)</fullName>
    </recommendedName>
</protein>
<reference evidence="2" key="1">
    <citation type="submission" date="2011-12" db="EMBL/GenBank/DDBJ databases">
        <title>Complete sequence of Methanoregula formicicum SMSP.</title>
        <authorList>
            <person name="Lucas S."/>
            <person name="Han J."/>
            <person name="Lapidus A."/>
            <person name="Cheng J.-F."/>
            <person name="Goodwin L."/>
            <person name="Pitluck S."/>
            <person name="Peters L."/>
            <person name="Ovchinnikova G."/>
            <person name="Teshima H."/>
            <person name="Detter J.C."/>
            <person name="Han C."/>
            <person name="Tapia R."/>
            <person name="Land M."/>
            <person name="Hauser L."/>
            <person name="Kyrpides N."/>
            <person name="Ivanova N."/>
            <person name="Pagani I."/>
            <person name="Imachi H."/>
            <person name="Tamaki H."/>
            <person name="Sekiguchi Y."/>
            <person name="Kamagata Y."/>
            <person name="Cadillo-Quiroz H."/>
            <person name="Zinder S."/>
            <person name="Liu W.-T."/>
            <person name="Woyke T."/>
        </authorList>
    </citation>
    <scope>NUCLEOTIDE SEQUENCE [LARGE SCALE GENOMIC DNA]</scope>
    <source>
        <strain evidence="2">DSM 22288 / NBRC 105244 / SMSP</strain>
    </source>
</reference>
<name>L0HHV1_METFS</name>
<dbReference type="EMBL" id="CP003167">
    <property type="protein sequence ID" value="AGB02649.1"/>
    <property type="molecule type" value="Genomic_DNA"/>
</dbReference>
<sequence length="146" mass="15949">MDMFDQMDEMFARLFSQMSRDMSTGGPKMYGYHIVIDNSNGEGDVTEFQPALPRSAGEPVAEVHHIGDETMVIAELPGITEESVRLDMKGTTLVIDAGDADNHYHTTAEVTGVDPATMKRSLKNGVLEVTFSNLPENVKEADTPGE</sequence>
<dbReference type="HOGENOM" id="CLU_1773181_0_0_2"/>
<dbReference type="InParanoid" id="L0HHV1"/>
<dbReference type="STRING" id="593750.Metfor_1619"/>
<dbReference type="Gene3D" id="2.60.40.790">
    <property type="match status" value="1"/>
</dbReference>